<protein>
    <submittedName>
        <fullName evidence="2">Transposase IS200-family protein</fullName>
    </submittedName>
</protein>
<dbReference type="EMBL" id="AP021861">
    <property type="protein sequence ID" value="BBO32484.1"/>
    <property type="molecule type" value="Genomic_DNA"/>
</dbReference>
<keyword evidence="3" id="KW-1185">Reference proteome</keyword>
<evidence type="ECO:0000313" key="2">
    <source>
        <dbReference type="EMBL" id="BBO32484.1"/>
    </source>
</evidence>
<accession>A0A5K7X6X8</accession>
<dbReference type="Proteomes" id="UP000326837">
    <property type="component" value="Chromosome"/>
</dbReference>
<evidence type="ECO:0000313" key="3">
    <source>
        <dbReference type="Proteomes" id="UP000326837"/>
    </source>
</evidence>
<dbReference type="PANTHER" id="PTHR33360:SF2">
    <property type="entry name" value="TRANSPOSASE FOR INSERTION SEQUENCE ELEMENT IS200"/>
    <property type="match status" value="1"/>
</dbReference>
<dbReference type="KEGG" id="lpav:PLANPX_2096"/>
<dbReference type="NCBIfam" id="NF033573">
    <property type="entry name" value="transpos_IS200"/>
    <property type="match status" value="1"/>
</dbReference>
<dbReference type="SMART" id="SM01321">
    <property type="entry name" value="Y1_Tnp"/>
    <property type="match status" value="1"/>
</dbReference>
<dbReference type="Pfam" id="PF01797">
    <property type="entry name" value="Y1_Tnp"/>
    <property type="match status" value="1"/>
</dbReference>
<name>A0A5K7X6X8_9BACT</name>
<feature type="domain" description="Transposase IS200-like" evidence="1">
    <location>
        <begin position="5"/>
        <end position="118"/>
    </location>
</feature>
<dbReference type="InterPro" id="IPR002686">
    <property type="entry name" value="Transposase_17"/>
</dbReference>
<dbReference type="RefSeq" id="WP_152098440.1">
    <property type="nucleotide sequence ID" value="NZ_AP021861.1"/>
</dbReference>
<reference evidence="3" key="1">
    <citation type="submission" date="2019-10" db="EMBL/GenBank/DDBJ databases">
        <title>Lacipirellula parvula gen. nov., sp. nov., representing a lineage of planctomycetes widespread in freshwater anoxic habitats, and description of the family Lacipirellulaceae.</title>
        <authorList>
            <person name="Dedysh S.N."/>
            <person name="Kulichevskaya I.S."/>
            <person name="Beletsky A.V."/>
            <person name="Rakitin A.L."/>
            <person name="Mardanov A.V."/>
            <person name="Ivanova A.A."/>
            <person name="Saltykova V.X."/>
            <person name="Rijpstra W.I.C."/>
            <person name="Sinninghe Damste J.S."/>
            <person name="Ravin N.V."/>
        </authorList>
    </citation>
    <scope>NUCLEOTIDE SEQUENCE [LARGE SCALE GENOMIC DNA]</scope>
    <source>
        <strain evidence="3">PX69</strain>
    </source>
</reference>
<dbReference type="GO" id="GO:0004803">
    <property type="term" value="F:transposase activity"/>
    <property type="evidence" value="ECO:0007669"/>
    <property type="project" value="InterPro"/>
</dbReference>
<proteinExistence type="predicted"/>
<dbReference type="Gene3D" id="3.30.70.1290">
    <property type="entry name" value="Transposase IS200-like"/>
    <property type="match status" value="1"/>
</dbReference>
<organism evidence="2 3">
    <name type="scientific">Lacipirellula parvula</name>
    <dbReference type="NCBI Taxonomy" id="2650471"/>
    <lineage>
        <taxon>Bacteria</taxon>
        <taxon>Pseudomonadati</taxon>
        <taxon>Planctomycetota</taxon>
        <taxon>Planctomycetia</taxon>
        <taxon>Pirellulales</taxon>
        <taxon>Lacipirellulaceae</taxon>
        <taxon>Lacipirellula</taxon>
    </lineage>
</organism>
<dbReference type="SUPFAM" id="SSF143422">
    <property type="entry name" value="Transposase IS200-like"/>
    <property type="match status" value="1"/>
</dbReference>
<dbReference type="PANTHER" id="PTHR33360">
    <property type="entry name" value="TRANSPOSASE FOR INSERTION SEQUENCE ELEMENT IS200"/>
    <property type="match status" value="1"/>
</dbReference>
<dbReference type="InterPro" id="IPR036515">
    <property type="entry name" value="Transposase_17_sf"/>
</dbReference>
<dbReference type="GO" id="GO:0006313">
    <property type="term" value="P:DNA transposition"/>
    <property type="evidence" value="ECO:0007669"/>
    <property type="project" value="InterPro"/>
</dbReference>
<gene>
    <name evidence="2" type="ORF">PLANPX_2096</name>
</gene>
<sequence>MLSTYSNLLYHIVFSTKDRERLITEGFKEELYRYMAGVTREEGGSLLEIGGIEDHVHLLAKFKPSITVSDMLRLIKTNSSKWLHEQKGHARFGWQEGYAAFSVSESQAIAVRRYIRNQAAHHRRQSFQDEFVSMLERHGVEYDPRFLWD</sequence>
<dbReference type="GO" id="GO:0003677">
    <property type="term" value="F:DNA binding"/>
    <property type="evidence" value="ECO:0007669"/>
    <property type="project" value="InterPro"/>
</dbReference>
<evidence type="ECO:0000259" key="1">
    <source>
        <dbReference type="SMART" id="SM01321"/>
    </source>
</evidence>
<dbReference type="AlphaFoldDB" id="A0A5K7X6X8"/>